<evidence type="ECO:0000313" key="3">
    <source>
        <dbReference type="EMBL" id="KIK03830.1"/>
    </source>
</evidence>
<proteinExistence type="predicted"/>
<accession>A0A0C9WW30</accession>
<organism evidence="3 4">
    <name type="scientific">Laccaria amethystina LaAM-08-1</name>
    <dbReference type="NCBI Taxonomy" id="1095629"/>
    <lineage>
        <taxon>Eukaryota</taxon>
        <taxon>Fungi</taxon>
        <taxon>Dikarya</taxon>
        <taxon>Basidiomycota</taxon>
        <taxon>Agaricomycotina</taxon>
        <taxon>Agaricomycetes</taxon>
        <taxon>Agaricomycetidae</taxon>
        <taxon>Agaricales</taxon>
        <taxon>Agaricineae</taxon>
        <taxon>Hydnangiaceae</taxon>
        <taxon>Laccaria</taxon>
    </lineage>
</organism>
<dbReference type="HOGENOM" id="CLU_2085211_0_0_1"/>
<dbReference type="Proteomes" id="UP000054477">
    <property type="component" value="Unassembled WGS sequence"/>
</dbReference>
<name>A0A0C9WW30_9AGAR</name>
<feature type="chain" id="PRO_5002216332" evidence="2">
    <location>
        <begin position="23"/>
        <end position="117"/>
    </location>
</feature>
<evidence type="ECO:0000256" key="1">
    <source>
        <dbReference type="SAM" id="MobiDB-lite"/>
    </source>
</evidence>
<evidence type="ECO:0000313" key="4">
    <source>
        <dbReference type="Proteomes" id="UP000054477"/>
    </source>
</evidence>
<evidence type="ECO:0000256" key="2">
    <source>
        <dbReference type="SAM" id="SignalP"/>
    </source>
</evidence>
<dbReference type="OrthoDB" id="1887033at2759"/>
<dbReference type="STRING" id="1095629.A0A0C9WW30"/>
<keyword evidence="2" id="KW-0732">Signal</keyword>
<feature type="region of interest" description="Disordered" evidence="1">
    <location>
        <begin position="37"/>
        <end position="76"/>
    </location>
</feature>
<gene>
    <name evidence="3" type="ORF">K443DRAFT_676486</name>
</gene>
<feature type="signal peptide" evidence="2">
    <location>
        <begin position="1"/>
        <end position="22"/>
    </location>
</feature>
<sequence>MHPVTLAAFLALSLFEPTPGLGKTIFDAAHFQSLPPVDSQNLEPRYPTNEGVQSSLKDRDSLCDVEPYNPPPITDQTFPAFDKNVANVFRYRQQQAVNLGSWLAFHSSLARLVSMTT</sequence>
<dbReference type="EMBL" id="KN838576">
    <property type="protein sequence ID" value="KIK03830.1"/>
    <property type="molecule type" value="Genomic_DNA"/>
</dbReference>
<protein>
    <submittedName>
        <fullName evidence="3">Uncharacterized protein</fullName>
    </submittedName>
</protein>
<reference evidence="4" key="2">
    <citation type="submission" date="2015-01" db="EMBL/GenBank/DDBJ databases">
        <title>Evolutionary Origins and Diversification of the Mycorrhizal Mutualists.</title>
        <authorList>
            <consortium name="DOE Joint Genome Institute"/>
            <consortium name="Mycorrhizal Genomics Consortium"/>
            <person name="Kohler A."/>
            <person name="Kuo A."/>
            <person name="Nagy L.G."/>
            <person name="Floudas D."/>
            <person name="Copeland A."/>
            <person name="Barry K.W."/>
            <person name="Cichocki N."/>
            <person name="Veneault-Fourrey C."/>
            <person name="LaButti K."/>
            <person name="Lindquist E.A."/>
            <person name="Lipzen A."/>
            <person name="Lundell T."/>
            <person name="Morin E."/>
            <person name="Murat C."/>
            <person name="Riley R."/>
            <person name="Ohm R."/>
            <person name="Sun H."/>
            <person name="Tunlid A."/>
            <person name="Henrissat B."/>
            <person name="Grigoriev I.V."/>
            <person name="Hibbett D.S."/>
            <person name="Martin F."/>
        </authorList>
    </citation>
    <scope>NUCLEOTIDE SEQUENCE [LARGE SCALE GENOMIC DNA]</scope>
    <source>
        <strain evidence="4">LaAM-08-1</strain>
    </source>
</reference>
<keyword evidence="4" id="KW-1185">Reference proteome</keyword>
<reference evidence="3 4" key="1">
    <citation type="submission" date="2014-04" db="EMBL/GenBank/DDBJ databases">
        <authorList>
            <consortium name="DOE Joint Genome Institute"/>
            <person name="Kuo A."/>
            <person name="Kohler A."/>
            <person name="Nagy L.G."/>
            <person name="Floudas D."/>
            <person name="Copeland A."/>
            <person name="Barry K.W."/>
            <person name="Cichocki N."/>
            <person name="Veneault-Fourrey C."/>
            <person name="LaButti K."/>
            <person name="Lindquist E.A."/>
            <person name="Lipzen A."/>
            <person name="Lundell T."/>
            <person name="Morin E."/>
            <person name="Murat C."/>
            <person name="Sun H."/>
            <person name="Tunlid A."/>
            <person name="Henrissat B."/>
            <person name="Grigoriev I.V."/>
            <person name="Hibbett D.S."/>
            <person name="Martin F."/>
            <person name="Nordberg H.P."/>
            <person name="Cantor M.N."/>
            <person name="Hua S.X."/>
        </authorList>
    </citation>
    <scope>NUCLEOTIDE SEQUENCE [LARGE SCALE GENOMIC DNA]</scope>
    <source>
        <strain evidence="3 4">LaAM-08-1</strain>
    </source>
</reference>
<dbReference type="AlphaFoldDB" id="A0A0C9WW30"/>